<dbReference type="PRINTS" id="PR00111">
    <property type="entry name" value="ABHYDROLASE"/>
</dbReference>
<sequence length="322" mass="34286">MIVLAVAVTLAVLALVTQAGVFVLERDHPPEGRFVDVKGARLHVVELGPTYAPGLPIVLVHGASSSLQTMRKPLGDRLAKDRRVILIDRPGHGWSTRERYEDSTPAIQARMIDEALGKLGIDRAIVVGHSWAGALMPALALAYPKRVAAIMMLSPVAYPWPGGVGNFNKIATIPVIGPLLAYTITLPLGIFLVEGGTRYVFAPQTMPDGYIAATAVRMVLRPQVFLSNAWDLTTLKAETVRQSPSYPSIKVPVTIIAGDADKTVSTEIHSRPFAAAVPQTRLVVLPNGGHMPQVYAADVIVSEVEAIAAKAQAGSSASAVPY</sequence>
<keyword evidence="2" id="KW-0378">Hydrolase</keyword>
<evidence type="ECO:0000313" key="3">
    <source>
        <dbReference type="Proteomes" id="UP000034832"/>
    </source>
</evidence>
<organism evidence="2 3">
    <name type="scientific">Afipia massiliensis</name>
    <dbReference type="NCBI Taxonomy" id="211460"/>
    <lineage>
        <taxon>Bacteria</taxon>
        <taxon>Pseudomonadati</taxon>
        <taxon>Pseudomonadota</taxon>
        <taxon>Alphaproteobacteria</taxon>
        <taxon>Hyphomicrobiales</taxon>
        <taxon>Nitrobacteraceae</taxon>
        <taxon>Afipia</taxon>
    </lineage>
</organism>
<name>A0A4U6BPI2_9BRAD</name>
<dbReference type="PRINTS" id="PR00412">
    <property type="entry name" value="EPOXHYDRLASE"/>
</dbReference>
<dbReference type="SUPFAM" id="SSF53474">
    <property type="entry name" value="alpha/beta-Hydrolases"/>
    <property type="match status" value="1"/>
</dbReference>
<dbReference type="PANTHER" id="PTHR43798">
    <property type="entry name" value="MONOACYLGLYCEROL LIPASE"/>
    <property type="match status" value="1"/>
</dbReference>
<dbReference type="InterPro" id="IPR029058">
    <property type="entry name" value="AB_hydrolase_fold"/>
</dbReference>
<protein>
    <submittedName>
        <fullName evidence="2">Alpha/beta hydrolase</fullName>
    </submittedName>
</protein>
<keyword evidence="3" id="KW-1185">Reference proteome</keyword>
<dbReference type="Proteomes" id="UP000034832">
    <property type="component" value="Unassembled WGS sequence"/>
</dbReference>
<dbReference type="STRING" id="211460.YH63_08615"/>
<comment type="caution">
    <text evidence="2">The sequence shown here is derived from an EMBL/GenBank/DDBJ whole genome shotgun (WGS) entry which is preliminary data.</text>
</comment>
<dbReference type="InterPro" id="IPR000073">
    <property type="entry name" value="AB_hydrolase_1"/>
</dbReference>
<dbReference type="OrthoDB" id="9815441at2"/>
<dbReference type="RefSeq" id="WP_046827674.1">
    <property type="nucleotide sequence ID" value="NZ_LBIA02000001.1"/>
</dbReference>
<evidence type="ECO:0000313" key="2">
    <source>
        <dbReference type="EMBL" id="TKT71791.1"/>
    </source>
</evidence>
<accession>A0A4U6BPI2</accession>
<dbReference type="InterPro" id="IPR000639">
    <property type="entry name" value="Epox_hydrolase-like"/>
</dbReference>
<proteinExistence type="predicted"/>
<gene>
    <name evidence="2" type="ORF">YH63_010365</name>
</gene>
<reference evidence="2" key="1">
    <citation type="submission" date="2019-04" db="EMBL/GenBank/DDBJ databases">
        <title>Whole genome sequencing of cave bacteria.</title>
        <authorList>
            <person name="Gan H.M."/>
            <person name="Barton H."/>
            <person name="Savka M.A."/>
        </authorList>
    </citation>
    <scope>NUCLEOTIDE SEQUENCE [LARGE SCALE GENOMIC DNA]</scope>
    <source>
        <strain evidence="2">LC387</strain>
    </source>
</reference>
<feature type="domain" description="AB hydrolase-1" evidence="1">
    <location>
        <begin position="57"/>
        <end position="299"/>
    </location>
</feature>
<evidence type="ECO:0000259" key="1">
    <source>
        <dbReference type="Pfam" id="PF12697"/>
    </source>
</evidence>
<dbReference type="InterPro" id="IPR050266">
    <property type="entry name" value="AB_hydrolase_sf"/>
</dbReference>
<dbReference type="EMBL" id="LBIA02000001">
    <property type="protein sequence ID" value="TKT71791.1"/>
    <property type="molecule type" value="Genomic_DNA"/>
</dbReference>
<dbReference type="Pfam" id="PF12697">
    <property type="entry name" value="Abhydrolase_6"/>
    <property type="match status" value="1"/>
</dbReference>
<dbReference type="GO" id="GO:0016787">
    <property type="term" value="F:hydrolase activity"/>
    <property type="evidence" value="ECO:0007669"/>
    <property type="project" value="UniProtKB-KW"/>
</dbReference>
<dbReference type="AlphaFoldDB" id="A0A4U6BPI2"/>
<dbReference type="Gene3D" id="3.40.50.1820">
    <property type="entry name" value="alpha/beta hydrolase"/>
    <property type="match status" value="1"/>
</dbReference>